<feature type="compositionally biased region" description="Low complexity" evidence="1">
    <location>
        <begin position="864"/>
        <end position="874"/>
    </location>
</feature>
<dbReference type="SUPFAM" id="SSF69322">
    <property type="entry name" value="Tricorn protease domain 2"/>
    <property type="match status" value="1"/>
</dbReference>
<dbReference type="OrthoDB" id="5411560at2759"/>
<dbReference type="EMBL" id="CAOQHR010000002">
    <property type="protein sequence ID" value="CAI6330036.1"/>
    <property type="molecule type" value="Genomic_DNA"/>
</dbReference>
<accession>A0A9W4U7G4</accession>
<dbReference type="Proteomes" id="UP001152607">
    <property type="component" value="Unassembled WGS sequence"/>
</dbReference>
<dbReference type="AlphaFoldDB" id="A0A9W4U7G4"/>
<name>A0A9W4U7G4_9PLEO</name>
<keyword evidence="3" id="KW-1185">Reference proteome</keyword>
<feature type="compositionally biased region" description="Polar residues" evidence="1">
    <location>
        <begin position="528"/>
        <end position="563"/>
    </location>
</feature>
<evidence type="ECO:0000313" key="3">
    <source>
        <dbReference type="Proteomes" id="UP001152607"/>
    </source>
</evidence>
<proteinExistence type="predicted"/>
<feature type="compositionally biased region" description="Polar residues" evidence="1">
    <location>
        <begin position="579"/>
        <end position="588"/>
    </location>
</feature>
<evidence type="ECO:0000256" key="1">
    <source>
        <dbReference type="SAM" id="MobiDB-lite"/>
    </source>
</evidence>
<sequence length="1112" mass="124002">MSSQHRILAEVWQHLEGRNDIANIVREIIGQHSLDSALQHDSSTHAEETIRTIIWLKTIFDLQRCYLSGIASGVAECPPFVSSCLLPHELLFSSILYLINVKTRFFSSQTTLMTKEFTRPRHILTQTILSGLRLLLLRKQDVDPHDKRRLQNAINSAWKDDRLFGVERFVVSEIYAEVLNSLGDTSRQNPYHREWVNANLPTYAAGLYPLDMRHETFVTPLIHGTMEEDWIDAFWVLYDCLWAVECAVTQRFVDSRREIGALGSRDISADTDEALESIWQTRTSLIISMFHVKGPMTPTPGLLDSLAVVLLEWDDDIDNFLSRQDSLAQQITSARPTPPRNNSYGKVISETVPYVESALGGFAEWLSSRNLGHEQASFRKTRITSDDLQELVREWVTKITSPKGETILKELEGSQLPVYVVNCPKLHVLPKKWLEHKLRWCDKWAYEAVHENSPMVSWKEGIQCPSCQSGERIKFARLIEPFQHLSAALDNLIIDPLSLNQLNVGGSSTGSYDTTSASLASRSTSDTGSIGMSFPSSSAMNGTVSSHASRISDTNNTSQSSNHPPRYTESPISPLTMGPPSTRSQSQTSIVEYPVSPLNESLNIPIPMSVSTRLSMDLPIPVHTPPFTESAVDDAFTSISELSEDRLYTPSNDSIRSVPSFARLKSASRTVRIANSIRRKPTLRVAEPCPLPKDPAFVFSSTGHSLLLWGSDTTDHLLRFDIPSNETSAIQGCRYEVTGIEAAAAGNHRCAIVVSSGLSKRKLIVFSGTNLTSESEFDLDSSYKLTKISVCVSRNDRFVALSLNDQIQLFSLEDGIKRIPFHHQIHVHELKGGVSHTRVLSVERSMSGGGHKRSGSSNDEKSESSWLSSNSKGLSSKEKAEEQQRQAAVVSRRIYFSTDSKRLVVATQLGDHCIYVDVYDCTHEPVGTISEQSRSFKMPPWTLNDGDLTGVFYDSERRAALVTAFLGKEYPLLIPFPGYDPLQNETYSTKIINAAQSPSGATLIAVNAMTEVIQFEYTTKGHFAPRKLKKSASKISTSVFKPGAIALAMPLENLLQMFWIKDGKCMLRSVKIGVGEQFKDYDIRPHFDRLMSMQKPVIARAPSLKIPELDGT</sequence>
<evidence type="ECO:0000313" key="2">
    <source>
        <dbReference type="EMBL" id="CAI6330036.1"/>
    </source>
</evidence>
<comment type="caution">
    <text evidence="2">The sequence shown here is derived from an EMBL/GenBank/DDBJ whole genome shotgun (WGS) entry which is preliminary data.</text>
</comment>
<reference evidence="2" key="1">
    <citation type="submission" date="2023-01" db="EMBL/GenBank/DDBJ databases">
        <authorList>
            <person name="Van Ghelder C."/>
            <person name="Rancurel C."/>
        </authorList>
    </citation>
    <scope>NUCLEOTIDE SEQUENCE</scope>
    <source>
        <strain evidence="2">CNCM I-4278</strain>
    </source>
</reference>
<organism evidence="2 3">
    <name type="scientific">Periconia digitata</name>
    <dbReference type="NCBI Taxonomy" id="1303443"/>
    <lineage>
        <taxon>Eukaryota</taxon>
        <taxon>Fungi</taxon>
        <taxon>Dikarya</taxon>
        <taxon>Ascomycota</taxon>
        <taxon>Pezizomycotina</taxon>
        <taxon>Dothideomycetes</taxon>
        <taxon>Pleosporomycetidae</taxon>
        <taxon>Pleosporales</taxon>
        <taxon>Massarineae</taxon>
        <taxon>Periconiaceae</taxon>
        <taxon>Periconia</taxon>
    </lineage>
</organism>
<feature type="region of interest" description="Disordered" evidence="1">
    <location>
        <begin position="509"/>
        <end position="588"/>
    </location>
</feature>
<feature type="compositionally biased region" description="Low complexity" evidence="1">
    <location>
        <begin position="509"/>
        <end position="527"/>
    </location>
</feature>
<gene>
    <name evidence="2" type="ORF">PDIGIT_LOCUS4185</name>
</gene>
<feature type="region of interest" description="Disordered" evidence="1">
    <location>
        <begin position="844"/>
        <end position="880"/>
    </location>
</feature>
<protein>
    <submittedName>
        <fullName evidence="2">Uncharacterized protein</fullName>
    </submittedName>
</protein>